<organism evidence="2 3">
    <name type="scientific">Iris pallida</name>
    <name type="common">Sweet iris</name>
    <dbReference type="NCBI Taxonomy" id="29817"/>
    <lineage>
        <taxon>Eukaryota</taxon>
        <taxon>Viridiplantae</taxon>
        <taxon>Streptophyta</taxon>
        <taxon>Embryophyta</taxon>
        <taxon>Tracheophyta</taxon>
        <taxon>Spermatophyta</taxon>
        <taxon>Magnoliopsida</taxon>
        <taxon>Liliopsida</taxon>
        <taxon>Asparagales</taxon>
        <taxon>Iridaceae</taxon>
        <taxon>Iridoideae</taxon>
        <taxon>Irideae</taxon>
        <taxon>Iris</taxon>
    </lineage>
</organism>
<feature type="domain" description="Reverse transcriptase" evidence="1">
    <location>
        <begin position="8"/>
        <end position="147"/>
    </location>
</feature>
<comment type="caution">
    <text evidence="2">The sequence shown here is derived from an EMBL/GenBank/DDBJ whole genome shotgun (WGS) entry which is preliminary data.</text>
</comment>
<accession>A0AAX6G4B8</accession>
<name>A0AAX6G4B8_IRIPA</name>
<evidence type="ECO:0000313" key="2">
    <source>
        <dbReference type="EMBL" id="KAJ6823178.1"/>
    </source>
</evidence>
<proteinExistence type="predicted"/>
<keyword evidence="3" id="KW-1185">Reference proteome</keyword>
<gene>
    <name evidence="2" type="ORF">M6B38_385015</name>
</gene>
<evidence type="ECO:0000313" key="3">
    <source>
        <dbReference type="Proteomes" id="UP001140949"/>
    </source>
</evidence>
<sequence>MGPHQGDDKLDWQYLMWIIRSFGFSNLWVELVFHSICNVWFSTIINGKATGFFRSSRGLKQDDPLSPALYIIAAEASSRNLQQVGSKVQNAYSTHSGYPAITHHGYTDDILVFCSGHKRAVRAIMGVLQDFKRVSGLEFSLSKSSVINGPSFLLAKRRSLTQITGFPTQ</sequence>
<reference evidence="2" key="1">
    <citation type="journal article" date="2023" name="GigaByte">
        <title>Genome assembly of the bearded iris, Iris pallida Lam.</title>
        <authorList>
            <person name="Bruccoleri R.E."/>
            <person name="Oakeley E.J."/>
            <person name="Faust A.M.E."/>
            <person name="Altorfer M."/>
            <person name="Dessus-Babus S."/>
            <person name="Burckhardt D."/>
            <person name="Oertli M."/>
            <person name="Naumann U."/>
            <person name="Petersen F."/>
            <person name="Wong J."/>
        </authorList>
    </citation>
    <scope>NUCLEOTIDE SEQUENCE</scope>
    <source>
        <strain evidence="2">GSM-AAB239-AS_SAM_17_03QT</strain>
    </source>
</reference>
<dbReference type="InterPro" id="IPR000477">
    <property type="entry name" value="RT_dom"/>
</dbReference>
<dbReference type="Proteomes" id="UP001140949">
    <property type="component" value="Unassembled WGS sequence"/>
</dbReference>
<protein>
    <recommendedName>
        <fullName evidence="1">Reverse transcriptase domain-containing protein</fullName>
    </recommendedName>
</protein>
<dbReference type="Pfam" id="PF00078">
    <property type="entry name" value="RVT_1"/>
    <property type="match status" value="1"/>
</dbReference>
<dbReference type="InterPro" id="IPR052343">
    <property type="entry name" value="Retrotransposon-Effector_Assoc"/>
</dbReference>
<evidence type="ECO:0000259" key="1">
    <source>
        <dbReference type="Pfam" id="PF00078"/>
    </source>
</evidence>
<dbReference type="PANTHER" id="PTHR46890:SF48">
    <property type="entry name" value="RNA-DIRECTED DNA POLYMERASE"/>
    <property type="match status" value="1"/>
</dbReference>
<dbReference type="AlphaFoldDB" id="A0AAX6G4B8"/>
<dbReference type="EMBL" id="JANAVB010023509">
    <property type="protein sequence ID" value="KAJ6823178.1"/>
    <property type="molecule type" value="Genomic_DNA"/>
</dbReference>
<reference evidence="2" key="2">
    <citation type="submission" date="2023-04" db="EMBL/GenBank/DDBJ databases">
        <authorList>
            <person name="Bruccoleri R.E."/>
            <person name="Oakeley E.J."/>
            <person name="Faust A.-M."/>
            <person name="Dessus-Babus S."/>
            <person name="Altorfer M."/>
            <person name="Burckhardt D."/>
            <person name="Oertli M."/>
            <person name="Naumann U."/>
            <person name="Petersen F."/>
            <person name="Wong J."/>
        </authorList>
    </citation>
    <scope>NUCLEOTIDE SEQUENCE</scope>
    <source>
        <strain evidence="2">GSM-AAB239-AS_SAM_17_03QT</strain>
        <tissue evidence="2">Leaf</tissue>
    </source>
</reference>
<dbReference type="PANTHER" id="PTHR46890">
    <property type="entry name" value="NON-LTR RETROLELEMENT REVERSE TRANSCRIPTASE-LIKE PROTEIN-RELATED"/>
    <property type="match status" value="1"/>
</dbReference>